<dbReference type="SUPFAM" id="SSF52047">
    <property type="entry name" value="RNI-like"/>
    <property type="match status" value="1"/>
</dbReference>
<evidence type="ECO:0000256" key="12">
    <source>
        <dbReference type="ARBA" id="ARBA00023180"/>
    </source>
</evidence>
<evidence type="ECO:0000256" key="5">
    <source>
        <dbReference type="ARBA" id="ARBA00022553"/>
    </source>
</evidence>
<comment type="caution">
    <text evidence="14">The sequence shown here is derived from an EMBL/GenBank/DDBJ whole genome shotgun (WGS) entry which is preliminary data.</text>
</comment>
<keyword evidence="10 13" id="KW-1133">Transmembrane helix</keyword>
<dbReference type="InterPro" id="IPR053211">
    <property type="entry name" value="DNA_repair-toleration"/>
</dbReference>
<protein>
    <submittedName>
        <fullName evidence="14">Uncharacterized protein</fullName>
    </submittedName>
</protein>
<dbReference type="Pfam" id="PF00560">
    <property type="entry name" value="LRR_1"/>
    <property type="match status" value="5"/>
</dbReference>
<feature type="transmembrane region" description="Helical" evidence="13">
    <location>
        <begin position="791"/>
        <end position="815"/>
    </location>
</feature>
<dbReference type="AlphaFoldDB" id="A0A8J6DEC9"/>
<reference evidence="14 15" key="1">
    <citation type="journal article" date="2021" name="bioRxiv">
        <title>The Gossypium anomalum genome as a resource for cotton improvement and evolutionary analysis of hybrid incompatibility.</title>
        <authorList>
            <person name="Grover C.E."/>
            <person name="Yuan D."/>
            <person name="Arick M.A."/>
            <person name="Miller E.R."/>
            <person name="Hu G."/>
            <person name="Peterson D.G."/>
            <person name="Wendel J.F."/>
            <person name="Udall J.A."/>
        </authorList>
    </citation>
    <scope>NUCLEOTIDE SEQUENCE [LARGE SCALE GENOMIC DNA]</scope>
    <source>
        <strain evidence="14">JFW-Udall</strain>
        <tissue evidence="14">Leaf</tissue>
    </source>
</reference>
<accession>A0A8J6DEC9</accession>
<dbReference type="EMBL" id="JAHUZN010000001">
    <property type="protein sequence ID" value="KAG8502283.1"/>
    <property type="molecule type" value="Genomic_DNA"/>
</dbReference>
<keyword evidence="7 13" id="KW-0812">Transmembrane</keyword>
<dbReference type="FunFam" id="3.80.10.10:FF:000095">
    <property type="entry name" value="LRR receptor-like serine/threonine-protein kinase GSO1"/>
    <property type="match status" value="1"/>
</dbReference>
<dbReference type="OrthoDB" id="996665at2759"/>
<keyword evidence="11 13" id="KW-0472">Membrane</keyword>
<keyword evidence="9" id="KW-0677">Repeat</keyword>
<comment type="subcellular location">
    <subcellularLocation>
        <location evidence="1">Cell membrane</location>
    </subcellularLocation>
    <subcellularLocation>
        <location evidence="2">Membrane</location>
        <topology evidence="2">Single-pass type I membrane protein</topology>
    </subcellularLocation>
</comment>
<evidence type="ECO:0000256" key="7">
    <source>
        <dbReference type="ARBA" id="ARBA00022692"/>
    </source>
</evidence>
<dbReference type="Gene3D" id="3.80.10.10">
    <property type="entry name" value="Ribonuclease Inhibitor"/>
    <property type="match status" value="3"/>
</dbReference>
<keyword evidence="8" id="KW-0732">Signal</keyword>
<evidence type="ECO:0000256" key="13">
    <source>
        <dbReference type="SAM" id="Phobius"/>
    </source>
</evidence>
<dbReference type="FunFam" id="3.80.10.10:FF:000041">
    <property type="entry name" value="LRR receptor-like serine/threonine-protein kinase ERECTA"/>
    <property type="match status" value="1"/>
</dbReference>
<evidence type="ECO:0000256" key="11">
    <source>
        <dbReference type="ARBA" id="ARBA00023136"/>
    </source>
</evidence>
<dbReference type="GO" id="GO:0005886">
    <property type="term" value="C:plasma membrane"/>
    <property type="evidence" value="ECO:0007669"/>
    <property type="project" value="UniProtKB-SubCell"/>
</dbReference>
<evidence type="ECO:0000256" key="1">
    <source>
        <dbReference type="ARBA" id="ARBA00004236"/>
    </source>
</evidence>
<proteinExistence type="inferred from homology"/>
<keyword evidence="5" id="KW-0597">Phosphoprotein</keyword>
<dbReference type="InterPro" id="IPR032675">
    <property type="entry name" value="LRR_dom_sf"/>
</dbReference>
<evidence type="ECO:0000256" key="8">
    <source>
        <dbReference type="ARBA" id="ARBA00022729"/>
    </source>
</evidence>
<dbReference type="Proteomes" id="UP000701853">
    <property type="component" value="Chromosome 1"/>
</dbReference>
<dbReference type="InterPro" id="IPR001611">
    <property type="entry name" value="Leu-rich_rpt"/>
</dbReference>
<dbReference type="Pfam" id="PF13855">
    <property type="entry name" value="LRR_8"/>
    <property type="match status" value="1"/>
</dbReference>
<dbReference type="PANTHER" id="PTHR48060:SF21">
    <property type="entry name" value="L DOMAIN-LIKE PROTEIN"/>
    <property type="match status" value="1"/>
</dbReference>
<evidence type="ECO:0000256" key="3">
    <source>
        <dbReference type="ARBA" id="ARBA00009592"/>
    </source>
</evidence>
<dbReference type="PRINTS" id="PR00019">
    <property type="entry name" value="LEURICHRPT"/>
</dbReference>
<evidence type="ECO:0000313" key="14">
    <source>
        <dbReference type="EMBL" id="KAG8502283.1"/>
    </source>
</evidence>
<evidence type="ECO:0000256" key="9">
    <source>
        <dbReference type="ARBA" id="ARBA00022737"/>
    </source>
</evidence>
<keyword evidence="15" id="KW-1185">Reference proteome</keyword>
<organism evidence="14 15">
    <name type="scientific">Gossypium anomalum</name>
    <dbReference type="NCBI Taxonomy" id="47600"/>
    <lineage>
        <taxon>Eukaryota</taxon>
        <taxon>Viridiplantae</taxon>
        <taxon>Streptophyta</taxon>
        <taxon>Embryophyta</taxon>
        <taxon>Tracheophyta</taxon>
        <taxon>Spermatophyta</taxon>
        <taxon>Magnoliopsida</taxon>
        <taxon>eudicotyledons</taxon>
        <taxon>Gunneridae</taxon>
        <taxon>Pentapetalae</taxon>
        <taxon>rosids</taxon>
        <taxon>malvids</taxon>
        <taxon>Malvales</taxon>
        <taxon>Malvaceae</taxon>
        <taxon>Malvoideae</taxon>
        <taxon>Gossypium</taxon>
    </lineage>
</organism>
<evidence type="ECO:0000256" key="4">
    <source>
        <dbReference type="ARBA" id="ARBA00022475"/>
    </source>
</evidence>
<gene>
    <name evidence="14" type="ORF">CXB51_002194</name>
</gene>
<dbReference type="SUPFAM" id="SSF52058">
    <property type="entry name" value="L domain-like"/>
    <property type="match status" value="1"/>
</dbReference>
<dbReference type="FunFam" id="3.80.10.10:FF:000383">
    <property type="entry name" value="Leucine-rich repeat receptor protein kinase EMS1"/>
    <property type="match status" value="1"/>
</dbReference>
<keyword evidence="6" id="KW-0433">Leucine-rich repeat</keyword>
<comment type="similarity">
    <text evidence="3">Belongs to the RLP family.</text>
</comment>
<evidence type="ECO:0000313" key="15">
    <source>
        <dbReference type="Proteomes" id="UP000701853"/>
    </source>
</evidence>
<name>A0A8J6DEC9_9ROSI</name>
<keyword evidence="4" id="KW-1003">Cell membrane</keyword>
<evidence type="ECO:0000256" key="10">
    <source>
        <dbReference type="ARBA" id="ARBA00022989"/>
    </source>
</evidence>
<evidence type="ECO:0000256" key="2">
    <source>
        <dbReference type="ARBA" id="ARBA00004479"/>
    </source>
</evidence>
<evidence type="ECO:0000256" key="6">
    <source>
        <dbReference type="ARBA" id="ARBA00022614"/>
    </source>
</evidence>
<keyword evidence="12" id="KW-0325">Glycoprotein</keyword>
<dbReference type="PANTHER" id="PTHR48060">
    <property type="entry name" value="DNA DAMAGE-REPAIR/TOLERATION PROTEIN DRT100"/>
    <property type="match status" value="1"/>
</dbReference>
<sequence>MDISHNEFIGSLPTRFFKNLKAMLSVGRNELREVQYVGQKDFYSQWDDVVRLASLTHLHLSYSGRSGLVPQEISHLSKLVSLDLSGNDLYLQNLAMKRLVQNMTTLRDVMFCGVDMSHVAPLTLANLSSSLVSLHLETCYLGETHGGEFPFGLFQLPNLQSIQLSSNPQMRGHFPKSNWTSLLKFLDVTGTRSSGGLPNSIGGLKFLEDLNVEGTGELPDFIGNLVSLKSLYLTGSFAGSIPASIGNLTQITDIHLSDQNFIGELPFSLGKLEHLTSLTLDGNNFSGQLPFSLLNLTQLVLVDFSNNQLTGPIPATVNSHSSLVSLNLAFNLLTETIPSSLLSILPSLEYLDLTYNQLDGHIDDFHVNKSQLSYVDLSNNKLQGPIPRSHFGLVHLTGLILSSNNMTGILELEMIVELKELGDLGLSYNSFSLSLPSSNENFSFPMFTYLSLSSCNLREIPTFLKDSKFLQHLDLSSNKIQGPLPDWLRGLGEASLTYLNLSHNFLTRYVLLSNNKLTGEVPFSICNNSDMTILDLSNNRLNGKIPHCLGKLSYYLTVSDLWMNNLQGVIPTKFANCESLRILSLNGNQWRNRYHILCLTVKIRKFLMVVTTQLVLALKPKLRFPMSRIMDISHNEFIGSLPTRFFKNLKAMLSVGRNELRVVQYVGQKDLYSQWDDVMRVTMKDRDIEPTRILTIFTTIDLSNNNFSGKIPSNIGELKSLEERNFSHNNLVGCIPSSIGLLTNLEWLDLSSNQLACRIPQKLLDLTFLECYQSETPQPPQQNVSGSIIEFGWQVVLLGYGCGVIFGLIMGYIVFSIGKPQWLVMLAEQIQPRKLKRSKLGARRRLRGN</sequence>